<dbReference type="SUPFAM" id="SSF53822">
    <property type="entry name" value="Periplasmic binding protein-like I"/>
    <property type="match status" value="1"/>
</dbReference>
<reference evidence="6" key="1">
    <citation type="submission" date="2018-04" db="EMBL/GenBank/DDBJ databases">
        <authorList>
            <person name="Liu S."/>
            <person name="Wang Z."/>
            <person name="Li J."/>
        </authorList>
    </citation>
    <scope>NUCLEOTIDE SEQUENCE [LARGE SCALE GENOMIC DNA]</scope>
    <source>
        <strain evidence="6">622</strain>
    </source>
</reference>
<dbReference type="InterPro" id="IPR000843">
    <property type="entry name" value="HTH_LacI"/>
</dbReference>
<dbReference type="SMART" id="SM00354">
    <property type="entry name" value="HTH_LACI"/>
    <property type="match status" value="1"/>
</dbReference>
<dbReference type="GO" id="GO:0003700">
    <property type="term" value="F:DNA-binding transcription factor activity"/>
    <property type="evidence" value="ECO:0007669"/>
    <property type="project" value="TreeGrafter"/>
</dbReference>
<dbReference type="Gene3D" id="1.10.260.40">
    <property type="entry name" value="lambda repressor-like DNA-binding domains"/>
    <property type="match status" value="1"/>
</dbReference>
<keyword evidence="1" id="KW-0805">Transcription regulation</keyword>
<keyword evidence="6" id="KW-1185">Reference proteome</keyword>
<name>A0A2U1TGT7_9MICO</name>
<dbReference type="PANTHER" id="PTHR30146">
    <property type="entry name" value="LACI-RELATED TRANSCRIPTIONAL REPRESSOR"/>
    <property type="match status" value="1"/>
</dbReference>
<dbReference type="Pfam" id="PF13377">
    <property type="entry name" value="Peripla_BP_3"/>
    <property type="match status" value="1"/>
</dbReference>
<dbReference type="SUPFAM" id="SSF47413">
    <property type="entry name" value="lambda repressor-like DNA-binding domains"/>
    <property type="match status" value="1"/>
</dbReference>
<proteinExistence type="predicted"/>
<dbReference type="CDD" id="cd01392">
    <property type="entry name" value="HTH_LacI"/>
    <property type="match status" value="1"/>
</dbReference>
<dbReference type="Proteomes" id="UP000244962">
    <property type="component" value="Unassembled WGS sequence"/>
</dbReference>
<organism evidence="5 6">
    <name type="scientific">Mycetocola zhujimingii</name>
    <dbReference type="NCBI Taxonomy" id="2079792"/>
    <lineage>
        <taxon>Bacteria</taxon>
        <taxon>Bacillati</taxon>
        <taxon>Actinomycetota</taxon>
        <taxon>Actinomycetes</taxon>
        <taxon>Micrococcales</taxon>
        <taxon>Microbacteriaceae</taxon>
        <taxon>Mycetocola</taxon>
    </lineage>
</organism>
<dbReference type="PANTHER" id="PTHR30146:SF153">
    <property type="entry name" value="LACTOSE OPERON REPRESSOR"/>
    <property type="match status" value="1"/>
</dbReference>
<evidence type="ECO:0000313" key="5">
    <source>
        <dbReference type="EMBL" id="PWC08099.1"/>
    </source>
</evidence>
<dbReference type="Pfam" id="PF00356">
    <property type="entry name" value="LacI"/>
    <property type="match status" value="1"/>
</dbReference>
<dbReference type="InterPro" id="IPR046335">
    <property type="entry name" value="LacI/GalR-like_sensor"/>
</dbReference>
<evidence type="ECO:0000259" key="4">
    <source>
        <dbReference type="PROSITE" id="PS50932"/>
    </source>
</evidence>
<feature type="domain" description="HTH lacI-type" evidence="4">
    <location>
        <begin position="7"/>
        <end position="60"/>
    </location>
</feature>
<dbReference type="GO" id="GO:0000976">
    <property type="term" value="F:transcription cis-regulatory region binding"/>
    <property type="evidence" value="ECO:0007669"/>
    <property type="project" value="TreeGrafter"/>
</dbReference>
<evidence type="ECO:0000256" key="3">
    <source>
        <dbReference type="ARBA" id="ARBA00023163"/>
    </source>
</evidence>
<keyword evidence="2" id="KW-0238">DNA-binding</keyword>
<gene>
    <name evidence="5" type="ORF">DF223_01720</name>
</gene>
<dbReference type="RefSeq" id="WP_108961971.1">
    <property type="nucleotide sequence ID" value="NZ_QEFB01000001.1"/>
</dbReference>
<protein>
    <submittedName>
        <fullName evidence="5">LacI family transcriptional regulator</fullName>
    </submittedName>
</protein>
<accession>A0A2U1TGT7</accession>
<sequence length="346" mass="36697">MTSRSTPVLATVAELAGVSAPTVSKVINGRDDVAEATRMRVQAALDQVGYRSPSQRRIRSTGPAMVDLVIGVHDGAYSMEVLRGILDYAVTVDVDVVVSSHTPNKLSRVDHEEWAQRMKESGRTGIIFVTSQVSSDQVRAFSQRGIAVVVIDPLNPPPPGGYASVGATNWAGGKAATEHLLSLGHERVAFLGGPVAAECSIARLHGYLAALMSRGIASRADYVFDGGFNRETGVAATRAVLDLAEPPTAIFAASDTIALGVLEVARERGLRVPDDLSLVGFDSTPLAEQTLPRLTSVAQPLQEMGRAALRGVLRLARGEQLDSAHTELATELVVRDSTARLISTRS</sequence>
<comment type="caution">
    <text evidence="5">The sequence shown here is derived from an EMBL/GenBank/DDBJ whole genome shotgun (WGS) entry which is preliminary data.</text>
</comment>
<evidence type="ECO:0000256" key="1">
    <source>
        <dbReference type="ARBA" id="ARBA00023015"/>
    </source>
</evidence>
<evidence type="ECO:0000313" key="6">
    <source>
        <dbReference type="Proteomes" id="UP000244962"/>
    </source>
</evidence>
<dbReference type="InterPro" id="IPR010982">
    <property type="entry name" value="Lambda_DNA-bd_dom_sf"/>
</dbReference>
<dbReference type="AlphaFoldDB" id="A0A2U1TGT7"/>
<keyword evidence="3" id="KW-0804">Transcription</keyword>
<dbReference type="PROSITE" id="PS50932">
    <property type="entry name" value="HTH_LACI_2"/>
    <property type="match status" value="1"/>
</dbReference>
<dbReference type="EMBL" id="QEFB01000001">
    <property type="protein sequence ID" value="PWC08099.1"/>
    <property type="molecule type" value="Genomic_DNA"/>
</dbReference>
<dbReference type="InterPro" id="IPR028082">
    <property type="entry name" value="Peripla_BP_I"/>
</dbReference>
<dbReference type="Gene3D" id="3.40.50.2300">
    <property type="match status" value="2"/>
</dbReference>
<evidence type="ECO:0000256" key="2">
    <source>
        <dbReference type="ARBA" id="ARBA00023125"/>
    </source>
</evidence>